<reference evidence="4" key="1">
    <citation type="journal article" date="2023" name="Mol. Phylogenet. Evol.">
        <title>Genome-scale phylogeny and comparative genomics of the fungal order Sordariales.</title>
        <authorList>
            <person name="Hensen N."/>
            <person name="Bonometti L."/>
            <person name="Westerberg I."/>
            <person name="Brannstrom I.O."/>
            <person name="Guillou S."/>
            <person name="Cros-Aarteil S."/>
            <person name="Calhoun S."/>
            <person name="Haridas S."/>
            <person name="Kuo A."/>
            <person name="Mondo S."/>
            <person name="Pangilinan J."/>
            <person name="Riley R."/>
            <person name="LaButti K."/>
            <person name="Andreopoulos B."/>
            <person name="Lipzen A."/>
            <person name="Chen C."/>
            <person name="Yan M."/>
            <person name="Daum C."/>
            <person name="Ng V."/>
            <person name="Clum A."/>
            <person name="Steindorff A."/>
            <person name="Ohm R.A."/>
            <person name="Martin F."/>
            <person name="Silar P."/>
            <person name="Natvig D.O."/>
            <person name="Lalanne C."/>
            <person name="Gautier V."/>
            <person name="Ament-Velasquez S.L."/>
            <person name="Kruys A."/>
            <person name="Hutchinson M.I."/>
            <person name="Powell A.J."/>
            <person name="Barry K."/>
            <person name="Miller A.N."/>
            <person name="Grigoriev I.V."/>
            <person name="Debuchy R."/>
            <person name="Gladieux P."/>
            <person name="Hiltunen Thoren M."/>
            <person name="Johannesson H."/>
        </authorList>
    </citation>
    <scope>NUCLEOTIDE SEQUENCE [LARGE SCALE GENOMIC DNA]</scope>
    <source>
        <strain evidence="4">CBS 284.82</strain>
    </source>
</reference>
<feature type="compositionally biased region" description="Low complexity" evidence="2">
    <location>
        <begin position="406"/>
        <end position="416"/>
    </location>
</feature>
<feature type="compositionally biased region" description="Basic and acidic residues" evidence="2">
    <location>
        <begin position="1076"/>
        <end position="1095"/>
    </location>
</feature>
<feature type="compositionally biased region" description="Polar residues" evidence="2">
    <location>
        <begin position="1285"/>
        <end position="1297"/>
    </location>
</feature>
<evidence type="ECO:0000313" key="3">
    <source>
        <dbReference type="EMBL" id="KAK4032154.1"/>
    </source>
</evidence>
<sequence length="1363" mass="149556">MDVSALVTQMQETLATIHNTLTELDPKFHDTKLDELERKRDDAIQALSAAYLAESDFLDQKRKAEREELAERRRKEDEKRERRRREEDEELAARDREEDQVRDGKLKEDTEEVEQETDDLMGKVEEEARVAMAEGRQKFQALQERRRELNRLIEEQLEMTLPTLPVASARTRRSTKTTASPFSLAADRNPSEASRTVEPVSHPELEQQNKYPADQVPQVQPASSPVDEAGKAGPLPQVNMDTGERESTEGIKYTPLQQKGQDQAERPEATEPPLIHGPAVTGATHDRRADLEEPSELSEPVTELENEVSKAPTLPPGFHPGAAASLETESEFISRGQAVETSTTEDVSHPQPESLRSQQSLNDNIAAEGPEVETLPGTMNHRADVPGTKGVETPQGHVANKRNSVGGLSSTSTGSTELEDVLRMDTSEALGETTAAHDERGDQEYHDDLSATYLTEPNIASPASSDSTKDIPSPKHESPERRPKLSLVTTEARGAPLGHQDFSDREGTSSVSSPVDEQPDDGMYPHVSEASGPAPFPAQDDASGYVSENADVQDAVLSHSGESHIEDEEVSGAEHLRPCVPDEAGQDNALVHATDHEVPMAIEAGFDFSHQLPTPQATPEPSSVPLQEIEEESEGDDEAHALAQEPEQTSLTEQETKLDDTAIERGTDHCRGEAAALETAMHDPSGVQPSLHTDAGAVTPEPSQGNRLSPVRHAPPSEPDDYDHEYSEGPTHEEPVAAGTELPVDYMYRGYGSSPELYDIEAQGLEQEKEEGEPFREAYHAAGHSGSEDDDTDNDSQRFVTPLPSHHSLRAFSQQQGNLPHGVDDDDYIGRHPYPGGDARRYELEHQHSTTVHGEDDLFDDTDRSEDHASPADYVAEHVSTSQPGTPVWRPSPGQQTEEVHVDSSGEERRIPQVTVQGPISPEKITRQSWVEEVDTYFEDDDGPAPRPETPPQRLQETTQATAAHDTSQDNSPQEPPSPSGSGLSASKHNPERPQTPTRHESAVSSEYVTPEALAARDVRNVPWGADDDDWTPQSMRTQTTFSSPPHSPIHAGSADKHELIASRNLATEPPIYRGQPHDSPEQAEHDTLGDETESKTPSSIIAPWQGRESPDLSLDPRPPTDNRHSTASEGGNTGSLFKRMRSIFEQPRSSTTSNRESYPGPAQSRASSGAWFSHQTDITSPTRKRFSPLPSPALPTDQQVVLSTQPPEKQIDRLQVPPPARAKDHGVVVLENNFDRLSVLSVTAEISVDEDYGDDGHSSDEGGEGREKEGASRLRARPTIGSKRGSSNRSGQQRPTYTEAVGDVRLAWRWVEGWRARLRKGGDVVEKARWEWRLDRQVRVPDTVPVVVGKEPEVVGGGQGKG</sequence>
<proteinExistence type="predicted"/>
<feature type="compositionally biased region" description="Polar residues" evidence="2">
    <location>
        <begin position="611"/>
        <end position="625"/>
    </location>
</feature>
<feature type="compositionally biased region" description="Basic and acidic residues" evidence="2">
    <location>
        <begin position="898"/>
        <end position="911"/>
    </location>
</feature>
<feature type="compositionally biased region" description="Basic and acidic residues" evidence="2">
    <location>
        <begin position="654"/>
        <end position="672"/>
    </location>
</feature>
<gene>
    <name evidence="3" type="ORF">C8A01DRAFT_41402</name>
</gene>
<feature type="region of interest" description="Disordered" evidence="2">
    <location>
        <begin position="164"/>
        <end position="583"/>
    </location>
</feature>
<dbReference type="EMBL" id="MU854642">
    <property type="protein sequence ID" value="KAK4032154.1"/>
    <property type="molecule type" value="Genomic_DNA"/>
</dbReference>
<feature type="compositionally biased region" description="Acidic residues" evidence="2">
    <location>
        <begin position="109"/>
        <end position="119"/>
    </location>
</feature>
<feature type="compositionally biased region" description="Polar residues" evidence="2">
    <location>
        <begin position="354"/>
        <end position="363"/>
    </location>
</feature>
<feature type="compositionally biased region" description="Polar residues" evidence="2">
    <location>
        <begin position="1032"/>
        <end position="1045"/>
    </location>
</feature>
<accession>A0AAN6P5P3</accession>
<dbReference type="Proteomes" id="UP001303115">
    <property type="component" value="Unassembled WGS sequence"/>
</dbReference>
<feature type="compositionally biased region" description="Acidic residues" evidence="2">
    <location>
        <begin position="292"/>
        <end position="306"/>
    </location>
</feature>
<feature type="compositionally biased region" description="Basic and acidic residues" evidence="2">
    <location>
        <begin position="838"/>
        <end position="870"/>
    </location>
</feature>
<evidence type="ECO:0000313" key="4">
    <source>
        <dbReference type="Proteomes" id="UP001303115"/>
    </source>
</evidence>
<feature type="region of interest" description="Disordered" evidence="2">
    <location>
        <begin position="66"/>
        <end position="124"/>
    </location>
</feature>
<feature type="region of interest" description="Disordered" evidence="2">
    <location>
        <begin position="1251"/>
        <end position="1299"/>
    </location>
</feature>
<feature type="compositionally biased region" description="Basic and acidic residues" evidence="2">
    <location>
        <begin position="66"/>
        <end position="108"/>
    </location>
</feature>
<feature type="region of interest" description="Disordered" evidence="2">
    <location>
        <begin position="762"/>
        <end position="1223"/>
    </location>
</feature>
<keyword evidence="1" id="KW-0175">Coiled coil</keyword>
<feature type="coiled-coil region" evidence="1">
    <location>
        <begin position="132"/>
        <end position="159"/>
    </location>
</feature>
<feature type="compositionally biased region" description="Polar residues" evidence="2">
    <location>
        <begin position="1197"/>
        <end position="1208"/>
    </location>
</feature>
<feature type="region of interest" description="Disordered" evidence="2">
    <location>
        <begin position="607"/>
        <end position="738"/>
    </location>
</feature>
<comment type="caution">
    <text evidence="3">The sequence shown here is derived from an EMBL/GenBank/DDBJ whole genome shotgun (WGS) entry which is preliminary data.</text>
</comment>
<organism evidence="3 4">
    <name type="scientific">Parachaetomium inaequale</name>
    <dbReference type="NCBI Taxonomy" id="2588326"/>
    <lineage>
        <taxon>Eukaryota</taxon>
        <taxon>Fungi</taxon>
        <taxon>Dikarya</taxon>
        <taxon>Ascomycota</taxon>
        <taxon>Pezizomycotina</taxon>
        <taxon>Sordariomycetes</taxon>
        <taxon>Sordariomycetidae</taxon>
        <taxon>Sordariales</taxon>
        <taxon>Chaetomiaceae</taxon>
        <taxon>Parachaetomium</taxon>
    </lineage>
</organism>
<feature type="compositionally biased region" description="Basic and acidic residues" evidence="2">
    <location>
        <begin position="435"/>
        <end position="449"/>
    </location>
</feature>
<feature type="compositionally biased region" description="Polar residues" evidence="2">
    <location>
        <begin position="993"/>
        <end position="1008"/>
    </location>
</feature>
<feature type="compositionally biased region" description="Basic and acidic residues" evidence="2">
    <location>
        <begin position="724"/>
        <end position="735"/>
    </location>
</feature>
<protein>
    <submittedName>
        <fullName evidence="3">Uncharacterized protein</fullName>
    </submittedName>
</protein>
<keyword evidence="4" id="KW-1185">Reference proteome</keyword>
<evidence type="ECO:0000256" key="2">
    <source>
        <dbReference type="SAM" id="MobiDB-lite"/>
    </source>
</evidence>
<feature type="compositionally biased region" description="Basic and acidic residues" evidence="2">
    <location>
        <begin position="467"/>
        <end position="483"/>
    </location>
</feature>
<evidence type="ECO:0000256" key="1">
    <source>
        <dbReference type="SAM" id="Coils"/>
    </source>
</evidence>
<feature type="compositionally biased region" description="Polar residues" evidence="2">
    <location>
        <begin position="1148"/>
        <end position="1157"/>
    </location>
</feature>
<feature type="compositionally biased region" description="Acidic residues" evidence="2">
    <location>
        <begin position="932"/>
        <end position="943"/>
    </location>
</feature>
<name>A0AAN6P5P3_9PEZI</name>
<feature type="compositionally biased region" description="Polar residues" evidence="2">
    <location>
        <begin position="953"/>
        <end position="971"/>
    </location>
</feature>
<feature type="compositionally biased region" description="Basic and acidic residues" evidence="2">
    <location>
        <begin position="1255"/>
        <end position="1273"/>
    </location>
</feature>
<feature type="compositionally biased region" description="Acidic residues" evidence="2">
    <location>
        <begin position="628"/>
        <end position="637"/>
    </location>
</feature>